<evidence type="ECO:0000259" key="7">
    <source>
        <dbReference type="PROSITE" id="PS51021"/>
    </source>
</evidence>
<keyword evidence="4" id="KW-0175">Coiled coil</keyword>
<keyword evidence="3" id="KW-0206">Cytoskeleton</keyword>
<gene>
    <name evidence="8" type="ORF">BASA50_003166</name>
</gene>
<evidence type="ECO:0000256" key="6">
    <source>
        <dbReference type="SAM" id="Phobius"/>
    </source>
</evidence>
<feature type="domain" description="BAR" evidence="7">
    <location>
        <begin position="17"/>
        <end position="256"/>
    </location>
</feature>
<comment type="subcellular location">
    <subcellularLocation>
        <location evidence="1">Cytoplasm</location>
        <location evidence="1">Cytoskeleton</location>
    </subcellularLocation>
</comment>
<evidence type="ECO:0000256" key="5">
    <source>
        <dbReference type="SAM" id="MobiDB-lite"/>
    </source>
</evidence>
<feature type="transmembrane region" description="Helical" evidence="6">
    <location>
        <begin position="420"/>
        <end position="444"/>
    </location>
</feature>
<evidence type="ECO:0000256" key="3">
    <source>
        <dbReference type="ARBA" id="ARBA00023212"/>
    </source>
</evidence>
<sequence>MSWNGFVKAVNRATTSVMQSAGAVEKTIDKEYEAEERRFRNLESKVERLHKEAKGYLDAVRGTTVAQQRIAEVIDGFYDESSKLHNAGRLYRDATNRMDEEVRTELDANYRLTVLDPVGKLIGVFPEFNDAIKKRSKKLLDYDRLRSGARRLVDKPADDPTKLPKAEAEANQARDVYENLNRQIKSDVPELINMRVAYLNPSFEAIVKSQLAFNEGAFHKLDSIKTAFPEGYERGLEGRVEGVLQQMRELSISTAHTTPMATVASTLASASVSKVAAATAVTTADATAVAAAAASSHSSARRRSKVTGISGTQHAVSVAALAALAALAANDHSADSVRSMTGRKSRKSKPTVSATPIRGSTLPVQHDQSDMDNYDHSVGDANTTKGASSGAKKDKRRGRTKKPALLSTEPANEDADEKHYNYGCFLGVGLALLPVLVVILVVIVGGKDEFYHVRNAQTYILYTYQCI</sequence>
<comment type="caution">
    <text evidence="8">The sequence shown here is derived from an EMBL/GenBank/DDBJ whole genome shotgun (WGS) entry which is preliminary data.</text>
</comment>
<dbReference type="EMBL" id="JAFCIX010000074">
    <property type="protein sequence ID" value="KAH6599224.1"/>
    <property type="molecule type" value="Genomic_DNA"/>
</dbReference>
<dbReference type="PANTHER" id="PTHR47174">
    <property type="entry name" value="BRIDGING INTEGRATOR 3"/>
    <property type="match status" value="1"/>
</dbReference>
<evidence type="ECO:0000256" key="1">
    <source>
        <dbReference type="ARBA" id="ARBA00004245"/>
    </source>
</evidence>
<dbReference type="Gene3D" id="1.20.1270.60">
    <property type="entry name" value="Arfaptin homology (AH) domain/BAR domain"/>
    <property type="match status" value="1"/>
</dbReference>
<feature type="compositionally biased region" description="Basic residues" evidence="5">
    <location>
        <begin position="393"/>
        <end position="402"/>
    </location>
</feature>
<keyword evidence="6" id="KW-0812">Transmembrane</keyword>
<reference evidence="8 9" key="1">
    <citation type="submission" date="2021-02" db="EMBL/GenBank/DDBJ databases">
        <title>Variation within the Batrachochytrium salamandrivorans European outbreak.</title>
        <authorList>
            <person name="Kelly M."/>
            <person name="Pasmans F."/>
            <person name="Shea T.P."/>
            <person name="Munoz J.F."/>
            <person name="Carranza S."/>
            <person name="Cuomo C.A."/>
            <person name="Martel A."/>
        </authorList>
    </citation>
    <scope>NUCLEOTIDE SEQUENCE [LARGE SCALE GENOMIC DNA]</scope>
    <source>
        <strain evidence="8 9">AMFP18/2</strain>
    </source>
</reference>
<dbReference type="InterPro" id="IPR046982">
    <property type="entry name" value="BIN3/RVS161-like"/>
</dbReference>
<dbReference type="PROSITE" id="PS51021">
    <property type="entry name" value="BAR"/>
    <property type="match status" value="1"/>
</dbReference>
<accession>A0ABQ8FJ79</accession>
<organism evidence="8 9">
    <name type="scientific">Batrachochytrium salamandrivorans</name>
    <dbReference type="NCBI Taxonomy" id="1357716"/>
    <lineage>
        <taxon>Eukaryota</taxon>
        <taxon>Fungi</taxon>
        <taxon>Fungi incertae sedis</taxon>
        <taxon>Chytridiomycota</taxon>
        <taxon>Chytridiomycota incertae sedis</taxon>
        <taxon>Chytridiomycetes</taxon>
        <taxon>Rhizophydiales</taxon>
        <taxon>Rhizophydiales incertae sedis</taxon>
        <taxon>Batrachochytrium</taxon>
    </lineage>
</organism>
<feature type="compositionally biased region" description="Basic and acidic residues" evidence="5">
    <location>
        <begin position="367"/>
        <end position="378"/>
    </location>
</feature>
<dbReference type="InterPro" id="IPR004148">
    <property type="entry name" value="BAR_dom"/>
</dbReference>
<keyword evidence="2" id="KW-0963">Cytoplasm</keyword>
<keyword evidence="9" id="KW-1185">Reference proteome</keyword>
<dbReference type="SMART" id="SM00721">
    <property type="entry name" value="BAR"/>
    <property type="match status" value="1"/>
</dbReference>
<keyword evidence="6" id="KW-0472">Membrane</keyword>
<dbReference type="Pfam" id="PF03114">
    <property type="entry name" value="BAR"/>
    <property type="match status" value="1"/>
</dbReference>
<name>A0ABQ8FJ79_9FUNG</name>
<evidence type="ECO:0000313" key="9">
    <source>
        <dbReference type="Proteomes" id="UP001648503"/>
    </source>
</evidence>
<evidence type="ECO:0000313" key="8">
    <source>
        <dbReference type="EMBL" id="KAH6599224.1"/>
    </source>
</evidence>
<dbReference type="SUPFAM" id="SSF103657">
    <property type="entry name" value="BAR/IMD domain-like"/>
    <property type="match status" value="1"/>
</dbReference>
<feature type="region of interest" description="Disordered" evidence="5">
    <location>
        <begin position="332"/>
        <end position="412"/>
    </location>
</feature>
<dbReference type="PANTHER" id="PTHR47174:SF3">
    <property type="entry name" value="BRIDGING INTEGRATOR 3"/>
    <property type="match status" value="1"/>
</dbReference>
<evidence type="ECO:0000256" key="4">
    <source>
        <dbReference type="SAM" id="Coils"/>
    </source>
</evidence>
<proteinExistence type="predicted"/>
<keyword evidence="6" id="KW-1133">Transmembrane helix</keyword>
<dbReference type="InterPro" id="IPR027267">
    <property type="entry name" value="AH/BAR_dom_sf"/>
</dbReference>
<feature type="coiled-coil region" evidence="4">
    <location>
        <begin position="25"/>
        <end position="59"/>
    </location>
</feature>
<dbReference type="Proteomes" id="UP001648503">
    <property type="component" value="Unassembled WGS sequence"/>
</dbReference>
<protein>
    <recommendedName>
        <fullName evidence="7">BAR domain-containing protein</fullName>
    </recommendedName>
</protein>
<evidence type="ECO:0000256" key="2">
    <source>
        <dbReference type="ARBA" id="ARBA00022490"/>
    </source>
</evidence>